<dbReference type="Proteomes" id="UP000294650">
    <property type="component" value="Unassembled WGS sequence"/>
</dbReference>
<dbReference type="EMBL" id="SMAN01000008">
    <property type="protein sequence ID" value="TCT22666.1"/>
    <property type="molecule type" value="Genomic_DNA"/>
</dbReference>
<dbReference type="RefSeq" id="WP_132371661.1">
    <property type="nucleotide sequence ID" value="NZ_SMAN01000008.1"/>
</dbReference>
<dbReference type="NCBIfam" id="NF002845">
    <property type="entry name" value="PRK03094.1"/>
    <property type="match status" value="1"/>
</dbReference>
<evidence type="ECO:0000313" key="2">
    <source>
        <dbReference type="EMBL" id="TCT22666.1"/>
    </source>
</evidence>
<name>A0A4R3N3S5_9BACI</name>
<comment type="caution">
    <text evidence="2">The sequence shown here is derived from an EMBL/GenBank/DDBJ whole genome shotgun (WGS) entry which is preliminary data.</text>
</comment>
<dbReference type="Pfam" id="PF03698">
    <property type="entry name" value="UPF0180"/>
    <property type="match status" value="1"/>
</dbReference>
<keyword evidence="3" id="KW-1185">Reference proteome</keyword>
<reference evidence="2 3" key="1">
    <citation type="submission" date="2019-03" db="EMBL/GenBank/DDBJ databases">
        <title>Genomic Encyclopedia of Type Strains, Phase IV (KMG-IV): sequencing the most valuable type-strain genomes for metagenomic binning, comparative biology and taxonomic classification.</title>
        <authorList>
            <person name="Goeker M."/>
        </authorList>
    </citation>
    <scope>NUCLEOTIDE SEQUENCE [LARGE SCALE GENOMIC DNA]</scope>
    <source>
        <strain evidence="2 3">DSM 25894</strain>
    </source>
</reference>
<proteinExistence type="inferred from homology"/>
<dbReference type="AlphaFoldDB" id="A0A4R3N3S5"/>
<dbReference type="InterPro" id="IPR005370">
    <property type="entry name" value="UPF0180"/>
</dbReference>
<protein>
    <recommendedName>
        <fullName evidence="1">UPF0180 protein EDD68_10886</fullName>
    </recommendedName>
</protein>
<organism evidence="2 3">
    <name type="scientific">Melghiribacillus thermohalophilus</name>
    <dbReference type="NCBI Taxonomy" id="1324956"/>
    <lineage>
        <taxon>Bacteria</taxon>
        <taxon>Bacillati</taxon>
        <taxon>Bacillota</taxon>
        <taxon>Bacilli</taxon>
        <taxon>Bacillales</taxon>
        <taxon>Bacillaceae</taxon>
        <taxon>Melghiribacillus</taxon>
    </lineage>
</organism>
<evidence type="ECO:0000256" key="1">
    <source>
        <dbReference type="HAMAP-Rule" id="MF_00506"/>
    </source>
</evidence>
<gene>
    <name evidence="2" type="ORF">EDD68_10886</name>
</gene>
<comment type="similarity">
    <text evidence="1">Belongs to the UPF0180 family.</text>
</comment>
<sequence length="84" mass="9244">MTRIGVEESLTDVKEALEEKGYDVVVLKNMEDAETCDCCCVTGQDQNVMGMTSDVPDASVIQVKGMTAEDVVREVEERISREQG</sequence>
<dbReference type="HAMAP" id="MF_00506">
    <property type="entry name" value="UPF0180"/>
    <property type="match status" value="1"/>
</dbReference>
<dbReference type="OrthoDB" id="1708042at2"/>
<accession>A0A4R3N3S5</accession>
<evidence type="ECO:0000313" key="3">
    <source>
        <dbReference type="Proteomes" id="UP000294650"/>
    </source>
</evidence>